<feature type="binding site" evidence="5">
    <location>
        <begin position="10"/>
        <end position="15"/>
    </location>
    <ligand>
        <name>NAD(+)</name>
        <dbReference type="ChEBI" id="CHEBI:57540"/>
    </ligand>
</feature>
<evidence type="ECO:0000259" key="7">
    <source>
        <dbReference type="Pfam" id="PF00725"/>
    </source>
</evidence>
<evidence type="ECO:0000256" key="4">
    <source>
        <dbReference type="PIRSR" id="PIRSR000105-1"/>
    </source>
</evidence>
<sequence length="323" mass="34297">MTISTVTIVGAGYMGGGIAQVLAIAGFEVTIADVSVENANASLERLQQEARDFEEQGLYAPGSAELVAKNITAGRTLEDAVADVDFIEEAVFERLDVKREVLGKISEHARPDAIIGTNTSTIPVKELESAVKNPERFLTVHFSNPAPFIPGVELVAGQATTPETVAAVKELLEKSGNQGAQVADTPGMVLNRLQYALLKEATAVVEEGVATAEDVDTIVRTTFGFRLGFFGPFAIADQAGLDVYANCFVTFEDAFGDRLATPQLLTDSVAADRKGVKNGKGLLGDYDEATAAELIAYRNKAYAKMSQLLAELGPAPRATPKND</sequence>
<dbReference type="PANTHER" id="PTHR48075:SF5">
    <property type="entry name" value="3-HYDROXYBUTYRYL-COA DEHYDROGENASE"/>
    <property type="match status" value="1"/>
</dbReference>
<dbReference type="EMBL" id="CP022316">
    <property type="protein sequence ID" value="ASK65865.1"/>
    <property type="molecule type" value="Genomic_DNA"/>
</dbReference>
<dbReference type="Gene3D" id="3.40.50.720">
    <property type="entry name" value="NAD(P)-binding Rossmann-like Domain"/>
    <property type="match status" value="1"/>
</dbReference>
<accession>A0A220UCP9</accession>
<keyword evidence="10" id="KW-1185">Reference proteome</keyword>
<dbReference type="Pfam" id="PF00725">
    <property type="entry name" value="3HCDH"/>
    <property type="match status" value="1"/>
</dbReference>
<dbReference type="Gene3D" id="1.10.1040.10">
    <property type="entry name" value="N-(1-d-carboxylethyl)-l-norvaline Dehydrogenase, domain 2"/>
    <property type="match status" value="1"/>
</dbReference>
<feature type="domain" description="3-hydroxyacyl-CoA dehydrogenase C-terminal" evidence="7">
    <location>
        <begin position="187"/>
        <end position="282"/>
    </location>
</feature>
<feature type="binding site" evidence="5">
    <location>
        <position position="144"/>
    </location>
    <ligand>
        <name>NAD(+)</name>
        <dbReference type="ChEBI" id="CHEBI:57540"/>
    </ligand>
</feature>
<dbReference type="OrthoDB" id="9771883at2"/>
<dbReference type="Pfam" id="PF02737">
    <property type="entry name" value="3HCDH_N"/>
    <property type="match status" value="1"/>
</dbReference>
<keyword evidence="6" id="KW-0175">Coiled coil</keyword>
<feature type="coiled-coil region" evidence="6">
    <location>
        <begin position="29"/>
        <end position="56"/>
    </location>
</feature>
<evidence type="ECO:0000313" key="10">
    <source>
        <dbReference type="Proteomes" id="UP000198398"/>
    </source>
</evidence>
<feature type="binding site" evidence="5">
    <location>
        <position position="93"/>
    </location>
    <ligand>
        <name>NAD(+)</name>
        <dbReference type="ChEBI" id="CHEBI:57540"/>
    </ligand>
</feature>
<reference evidence="10" key="1">
    <citation type="submission" date="2017-07" db="EMBL/GenBank/DDBJ databases">
        <title>Brachybacterium sp. VR2415.</title>
        <authorList>
            <person name="Tak E.J."/>
            <person name="Bae J.-W."/>
        </authorList>
    </citation>
    <scope>NUCLEOTIDE SEQUENCE [LARGE SCALE GENOMIC DNA]</scope>
    <source>
        <strain evidence="10">VR2415</strain>
    </source>
</reference>
<evidence type="ECO:0000256" key="1">
    <source>
        <dbReference type="ARBA" id="ARBA00005086"/>
    </source>
</evidence>
<feature type="binding site" evidence="5">
    <location>
        <position position="33"/>
    </location>
    <ligand>
        <name>NAD(+)</name>
        <dbReference type="ChEBI" id="CHEBI:57540"/>
    </ligand>
</feature>
<evidence type="ECO:0000313" key="9">
    <source>
        <dbReference type="EMBL" id="ASK65865.1"/>
    </source>
</evidence>
<feature type="domain" description="3-hydroxyacyl-CoA dehydrogenase NAD binding" evidence="8">
    <location>
        <begin position="5"/>
        <end position="184"/>
    </location>
</feature>
<dbReference type="InterPro" id="IPR022694">
    <property type="entry name" value="3-OHacyl-CoA_DH"/>
</dbReference>
<dbReference type="PIRSF" id="PIRSF000105">
    <property type="entry name" value="HCDH"/>
    <property type="match status" value="1"/>
</dbReference>
<dbReference type="AlphaFoldDB" id="A0A220UCP9"/>
<dbReference type="InterPro" id="IPR013328">
    <property type="entry name" value="6PGD_dom2"/>
</dbReference>
<name>A0A220UCP9_9MICO</name>
<dbReference type="InterPro" id="IPR006108">
    <property type="entry name" value="3HC_DH_C"/>
</dbReference>
<evidence type="ECO:0000259" key="8">
    <source>
        <dbReference type="Pfam" id="PF02737"/>
    </source>
</evidence>
<evidence type="ECO:0000256" key="6">
    <source>
        <dbReference type="SAM" id="Coils"/>
    </source>
</evidence>
<feature type="binding site" evidence="5">
    <location>
        <position position="98"/>
    </location>
    <ligand>
        <name>NAD(+)</name>
        <dbReference type="ChEBI" id="CHEBI:57540"/>
    </ligand>
</feature>
<evidence type="ECO:0000256" key="2">
    <source>
        <dbReference type="ARBA" id="ARBA00009463"/>
    </source>
</evidence>
<dbReference type="GO" id="GO:0006631">
    <property type="term" value="P:fatty acid metabolic process"/>
    <property type="evidence" value="ECO:0007669"/>
    <property type="project" value="InterPro"/>
</dbReference>
<keyword evidence="5" id="KW-0520">NAD</keyword>
<dbReference type="SUPFAM" id="SSF51735">
    <property type="entry name" value="NAD(P)-binding Rossmann-fold domains"/>
    <property type="match status" value="1"/>
</dbReference>
<dbReference type="InterPro" id="IPR006176">
    <property type="entry name" value="3-OHacyl-CoA_DH_NAD-bd"/>
</dbReference>
<comment type="pathway">
    <text evidence="1">Lipid metabolism; butanoate metabolism.</text>
</comment>
<dbReference type="RefSeq" id="WP_089065106.1">
    <property type="nucleotide sequence ID" value="NZ_CP022316.1"/>
</dbReference>
<feature type="site" description="Important for catalytic activity" evidence="4">
    <location>
        <position position="141"/>
    </location>
</feature>
<dbReference type="PANTHER" id="PTHR48075">
    <property type="entry name" value="3-HYDROXYACYL-COA DEHYDROGENASE FAMILY PROTEIN"/>
    <property type="match status" value="1"/>
</dbReference>
<dbReference type="KEGG" id="brv:CFK39_08530"/>
<evidence type="ECO:0000256" key="3">
    <source>
        <dbReference type="ARBA" id="ARBA00023002"/>
    </source>
</evidence>
<gene>
    <name evidence="9" type="ORF">CFK39_08530</name>
</gene>
<dbReference type="GO" id="GO:0070403">
    <property type="term" value="F:NAD+ binding"/>
    <property type="evidence" value="ECO:0007669"/>
    <property type="project" value="InterPro"/>
</dbReference>
<organism evidence="9 10">
    <name type="scientific">Brachybacterium avium</name>
    <dbReference type="NCBI Taxonomy" id="2017485"/>
    <lineage>
        <taxon>Bacteria</taxon>
        <taxon>Bacillati</taxon>
        <taxon>Actinomycetota</taxon>
        <taxon>Actinomycetes</taxon>
        <taxon>Micrococcales</taxon>
        <taxon>Dermabacteraceae</taxon>
        <taxon>Brachybacterium</taxon>
    </lineage>
</organism>
<feature type="binding site" evidence="5">
    <location>
        <position position="277"/>
    </location>
    <ligand>
        <name>NAD(+)</name>
        <dbReference type="ChEBI" id="CHEBI:57540"/>
    </ligand>
</feature>
<dbReference type="InterPro" id="IPR036291">
    <property type="entry name" value="NAD(P)-bd_dom_sf"/>
</dbReference>
<proteinExistence type="inferred from homology"/>
<protein>
    <submittedName>
        <fullName evidence="9">3-hydroxyacyl-CoA dehydrogenase</fullName>
    </submittedName>
</protein>
<dbReference type="Proteomes" id="UP000198398">
    <property type="component" value="Chromosome"/>
</dbReference>
<comment type="similarity">
    <text evidence="2">Belongs to the 3-hydroxyacyl-CoA dehydrogenase family.</text>
</comment>
<dbReference type="GO" id="GO:0016616">
    <property type="term" value="F:oxidoreductase activity, acting on the CH-OH group of donors, NAD or NADP as acceptor"/>
    <property type="evidence" value="ECO:0007669"/>
    <property type="project" value="InterPro"/>
</dbReference>
<keyword evidence="3" id="KW-0560">Oxidoreductase</keyword>
<feature type="binding site" evidence="5">
    <location>
        <position position="120"/>
    </location>
    <ligand>
        <name>NAD(+)</name>
        <dbReference type="ChEBI" id="CHEBI:57540"/>
    </ligand>
</feature>
<evidence type="ECO:0000256" key="5">
    <source>
        <dbReference type="PIRSR" id="PIRSR000105-2"/>
    </source>
</evidence>
<dbReference type="InterPro" id="IPR008927">
    <property type="entry name" value="6-PGluconate_DH-like_C_sf"/>
</dbReference>
<dbReference type="SUPFAM" id="SSF48179">
    <property type="entry name" value="6-phosphogluconate dehydrogenase C-terminal domain-like"/>
    <property type="match status" value="1"/>
</dbReference>